<name>A0A4R8XWL8_9MICO</name>
<comment type="caution">
    <text evidence="4">The sequence shown here is derived from an EMBL/GenBank/DDBJ whole genome shotgun (WGS) entry which is preliminary data.</text>
</comment>
<evidence type="ECO:0000256" key="1">
    <source>
        <dbReference type="ARBA" id="ARBA00022603"/>
    </source>
</evidence>
<dbReference type="Pfam" id="PF02086">
    <property type="entry name" value="MethyltransfD12"/>
    <property type="match status" value="1"/>
</dbReference>
<dbReference type="SUPFAM" id="SSF53335">
    <property type="entry name" value="S-adenosyl-L-methionine-dependent methyltransferases"/>
    <property type="match status" value="1"/>
</dbReference>
<evidence type="ECO:0000256" key="3">
    <source>
        <dbReference type="ARBA" id="ARBA00022691"/>
    </source>
</evidence>
<evidence type="ECO:0008006" key="6">
    <source>
        <dbReference type="Google" id="ProtNLM"/>
    </source>
</evidence>
<evidence type="ECO:0000256" key="2">
    <source>
        <dbReference type="ARBA" id="ARBA00022679"/>
    </source>
</evidence>
<reference evidence="4 5" key="1">
    <citation type="submission" date="2019-03" db="EMBL/GenBank/DDBJ databases">
        <title>Genomics of glacier-inhabiting Cryobacterium strains.</title>
        <authorList>
            <person name="Liu Q."/>
            <person name="Xin Y.-H."/>
        </authorList>
    </citation>
    <scope>NUCLEOTIDE SEQUENCE [LARGE SCALE GENOMIC DNA]</scope>
    <source>
        <strain evidence="4 5">TMT2-48-2</strain>
    </source>
</reference>
<proteinExistence type="predicted"/>
<keyword evidence="3" id="KW-0949">S-adenosyl-L-methionine</keyword>
<accession>A0A4R8XWL8</accession>
<gene>
    <name evidence="4" type="ORF">E3T23_02230</name>
</gene>
<keyword evidence="2" id="KW-0808">Transferase</keyword>
<dbReference type="InterPro" id="IPR029063">
    <property type="entry name" value="SAM-dependent_MTases_sf"/>
</dbReference>
<keyword evidence="5" id="KW-1185">Reference proteome</keyword>
<dbReference type="Gene3D" id="3.40.50.150">
    <property type="entry name" value="Vaccinia Virus protein VP39"/>
    <property type="match status" value="1"/>
</dbReference>
<dbReference type="GO" id="GO:0009007">
    <property type="term" value="F:site-specific DNA-methyltransferase (adenine-specific) activity"/>
    <property type="evidence" value="ECO:0007669"/>
    <property type="project" value="UniProtKB-EC"/>
</dbReference>
<keyword evidence="1" id="KW-0489">Methyltransferase</keyword>
<evidence type="ECO:0000313" key="5">
    <source>
        <dbReference type="Proteomes" id="UP000298433"/>
    </source>
</evidence>
<dbReference type="GO" id="GO:0009307">
    <property type="term" value="P:DNA restriction-modification system"/>
    <property type="evidence" value="ECO:0007669"/>
    <property type="project" value="InterPro"/>
</dbReference>
<protein>
    <recommendedName>
        <fullName evidence="6">DNA methyltransferase</fullName>
    </recommendedName>
</protein>
<dbReference type="InterPro" id="IPR012327">
    <property type="entry name" value="MeTrfase_D12"/>
</dbReference>
<sequence length="425" mass="47064">MPTATQRTAENLSRLPRNDDFLIPRTAFPLPMQYMGSKQRIAGWILDEIAAAFPATETLVDLMSGSGSIANEAAARGLAIWANDIQPYSHRVLAAAFEVPRGELPEIIEWFESGGAQAILLDGPRSSLREALLVEQEFVAAQSSGDFDWQKYAEFCAAESGSHHEATGRFDLFSAYYPNTYFGIGQCLEIDAIQEMAAKLSPAGAQMVIGALISSLTFVASTTTHLAQYLKPGSEKTARNLVLRRSMNIEREVLSRLRALTRYPRPSFARTLNLGFQDALDTIDAAPKTTVVYADPPYFKEHYSRYYHVLDTVALYDYPSLTFNDRLNQVTVGRYREGRIVSAFGLRSKVEGAFRELFEMSMAKGYEVALSYANTSLLSAERITTIAEAVGFTVELKSIDLRHSGQGQAKAKSDVTEYLFLLSHA</sequence>
<dbReference type="EMBL" id="SOGN01000015">
    <property type="protein sequence ID" value="TFC83392.1"/>
    <property type="molecule type" value="Genomic_DNA"/>
</dbReference>
<dbReference type="Proteomes" id="UP000298433">
    <property type="component" value="Unassembled WGS sequence"/>
</dbReference>
<dbReference type="GO" id="GO:0032259">
    <property type="term" value="P:methylation"/>
    <property type="evidence" value="ECO:0007669"/>
    <property type="project" value="UniProtKB-KW"/>
</dbReference>
<organism evidence="4 5">
    <name type="scientific">Cryobacterium cheniae</name>
    <dbReference type="NCBI Taxonomy" id="1259262"/>
    <lineage>
        <taxon>Bacteria</taxon>
        <taxon>Bacillati</taxon>
        <taxon>Actinomycetota</taxon>
        <taxon>Actinomycetes</taxon>
        <taxon>Micrococcales</taxon>
        <taxon>Microbacteriaceae</taxon>
        <taxon>Cryobacterium</taxon>
    </lineage>
</organism>
<dbReference type="OrthoDB" id="9805629at2"/>
<evidence type="ECO:0000313" key="4">
    <source>
        <dbReference type="EMBL" id="TFC83392.1"/>
    </source>
</evidence>
<dbReference type="AlphaFoldDB" id="A0A4R8XWL8"/>